<feature type="region of interest" description="Disordered" evidence="1">
    <location>
        <begin position="199"/>
        <end position="227"/>
    </location>
</feature>
<proteinExistence type="predicted"/>
<keyword evidence="2" id="KW-0812">Transmembrane</keyword>
<evidence type="ECO:0000256" key="2">
    <source>
        <dbReference type="SAM" id="Phobius"/>
    </source>
</evidence>
<feature type="transmembrane region" description="Helical" evidence="2">
    <location>
        <begin position="27"/>
        <end position="48"/>
    </location>
</feature>
<accession>J2EK39</accession>
<dbReference type="RefSeq" id="WP_003180246.1">
    <property type="nucleotide sequence ID" value="NZ_CM001558.1"/>
</dbReference>
<dbReference type="HOGENOM" id="CLU_871157_0_0_6"/>
<feature type="transmembrane region" description="Helical" evidence="2">
    <location>
        <begin position="285"/>
        <end position="307"/>
    </location>
</feature>
<protein>
    <submittedName>
        <fullName evidence="3">Uncharacterized protein</fullName>
    </submittedName>
</protein>
<comment type="caution">
    <text evidence="3">The sequence shown here is derived from an EMBL/GenBank/DDBJ whole genome shotgun (WGS) entry which is preliminary data.</text>
</comment>
<keyword evidence="2" id="KW-1133">Transmembrane helix</keyword>
<sequence>MLTGHRFERTAQGDLHIHSRNLVHSTFVLLAGALAFIMPLAFVVFVFADGLSLFADIHPLSALLIVLGLLLIPALGLLLVVYTGMRETLVLSRMDGEGKRLTQNFFGRRERVQSVFRIDAAKYLELRRRPQAEQAYTQLWLMMRDGTAHRLTTNNVPVVPGSERTDVWLRELADYLNVAVPTEVVDDSAAVVKAAYRPAPSPASGKVVREARQRRQKGATPEPEPTEKLGIPTRALLTLMGTFMAVLELTHLVALVPALFTGRLRVSGFRTRPTTFYWAEQPLSFSFNFLVGVAEVLIIGFIAWGCLRTAIQGRMKLAAVGHRADS</sequence>
<keyword evidence="2" id="KW-0472">Membrane</keyword>
<gene>
    <name evidence="3" type="ORF">PflQ2_1978</name>
</gene>
<dbReference type="AlphaFoldDB" id="J2EK39"/>
<reference evidence="3" key="1">
    <citation type="journal article" date="2012" name="PLoS Genet.">
        <title>Comparative Genomics of Plant-Associated Pseudomonas spp.: Insights into Diversity and Inheritance of Traits Involved in Multitrophic Interactions.</title>
        <authorList>
            <person name="Loper J.E."/>
            <person name="Hassan K.A."/>
            <person name="Mavrodi D.V."/>
            <person name="Davis E.W.II."/>
            <person name="Lim C.K."/>
            <person name="Shaffer B.T."/>
            <person name="Elbourne L.D."/>
            <person name="Stockwell V.O."/>
            <person name="Hartney S.L."/>
            <person name="Breakwell K."/>
            <person name="Henkels M.D."/>
            <person name="Tetu S.G."/>
            <person name="Rangel L.I."/>
            <person name="Kidarsa T.A."/>
            <person name="Wilson N.L."/>
            <person name="van de Mortel J.E."/>
            <person name="Song C."/>
            <person name="Blumhagen R."/>
            <person name="Radune D."/>
            <person name="Hostetler J.B."/>
            <person name="Brinkac L.M."/>
            <person name="Durkin A.S."/>
            <person name="Kluepfel D.A."/>
            <person name="Wechter W.P."/>
            <person name="Anderson A.J."/>
            <person name="Kim Y.C."/>
            <person name="Pierson L.S.III."/>
            <person name="Pierson E.A."/>
            <person name="Lindow S.E."/>
            <person name="Kobayashi D.Y."/>
            <person name="Raaijmakers J.M."/>
            <person name="Weller D.M."/>
            <person name="Thomashow L.S."/>
            <person name="Allen A.E."/>
            <person name="Paulsen I.T."/>
        </authorList>
    </citation>
    <scope>NUCLEOTIDE SEQUENCE [LARGE SCALE GENOMIC DNA]</scope>
    <source>
        <strain evidence="3">Q2-87</strain>
    </source>
</reference>
<evidence type="ECO:0000313" key="3">
    <source>
        <dbReference type="EMBL" id="EJL03890.1"/>
    </source>
</evidence>
<feature type="transmembrane region" description="Helical" evidence="2">
    <location>
        <begin position="60"/>
        <end position="84"/>
    </location>
</feature>
<dbReference type="PATRIC" id="fig|1038922.3.peg.3557"/>
<evidence type="ECO:0000256" key="1">
    <source>
        <dbReference type="SAM" id="MobiDB-lite"/>
    </source>
</evidence>
<feature type="transmembrane region" description="Helical" evidence="2">
    <location>
        <begin position="236"/>
        <end position="260"/>
    </location>
</feature>
<dbReference type="Proteomes" id="UP000007289">
    <property type="component" value="Chromosome"/>
</dbReference>
<dbReference type="eggNOG" id="ENOG5031TU8">
    <property type="taxonomic scope" value="Bacteria"/>
</dbReference>
<organism evidence="3">
    <name type="scientific">Pseudomonas fluorescens (strain Q2-87)</name>
    <dbReference type="NCBI Taxonomy" id="1038922"/>
    <lineage>
        <taxon>Bacteria</taxon>
        <taxon>Pseudomonadati</taxon>
        <taxon>Pseudomonadota</taxon>
        <taxon>Gammaproteobacteria</taxon>
        <taxon>Pseudomonadales</taxon>
        <taxon>Pseudomonadaceae</taxon>
        <taxon>Pseudomonas</taxon>
    </lineage>
</organism>
<dbReference type="EMBL" id="AGBM01000001">
    <property type="protein sequence ID" value="EJL03890.1"/>
    <property type="molecule type" value="Genomic_DNA"/>
</dbReference>
<name>J2EK39_PSEFQ</name>